<evidence type="ECO:0000313" key="2">
    <source>
        <dbReference type="EMBL" id="GFS58236.1"/>
    </source>
</evidence>
<dbReference type="Proteomes" id="UP000887013">
    <property type="component" value="Unassembled WGS sequence"/>
</dbReference>
<feature type="repeat" description="WD" evidence="1">
    <location>
        <begin position="236"/>
        <end position="271"/>
    </location>
</feature>
<sequence>MKNAGKPEKERKKYRCPYAVRANQKRPISGSTYTERLIPQISNDHLLKICSRIGPILDQDIPPTVPGLTSLLGVGRQSLLRTKEELQKPKWPMSNLIARKNGMPLLPSHTAQSAYPPNIVQALASREYSGRLSCSHMFTPKVYARQQPYRRLLGHLSSVYCVLFDRTGKYIFTGADDLLVKIWSAGDGRLLAALRGHSAEITDMAVNQENTLVAAGSCDKTIRVWCIRTTATIAVLCGHTGMVTSLQFCPYPKSEDRLLISTGNDGCVCFWHWNPKNNIFNQKPLKFTERNKANAQMICSSFSSGGLFLATGSTDNNVRVYNIAGISGPEKILERELHTDRVDSIQFSNNDCRFISGSKDGTALIWKYEWQNWTTIQLKMSTKLPGQSEEREDTKIKLMVTMVSWALNDDKVITAVSDRTIKVWNSYNGNLIYILKGHEDEVFVLEPHPTDPRVFLSSGHDGRIILWDLITGTIIKNHFNLIEGQGHGAVFDCKFSPDGFMFASTDSHGHLSMFGFGAVDRYKKVPLEQFFHTDYRPLIRDIHHHVLDEQTQMAPHLLPPPFLVDIDGNPYPPNVQRLVPGREHLNDSQLVPYMPTDGMLFFDY</sequence>
<dbReference type="PANTHER" id="PTHR16266">
    <property type="entry name" value="WD REPEAT DOMAIN 9"/>
    <property type="match status" value="1"/>
</dbReference>
<proteinExistence type="predicted"/>
<feature type="repeat" description="WD" evidence="1">
    <location>
        <begin position="435"/>
        <end position="477"/>
    </location>
</feature>
<dbReference type="FunFam" id="2.130.10.10:FF:002549">
    <property type="entry name" value="Bromodomain and WD repeat domain-containing 3"/>
    <property type="match status" value="1"/>
</dbReference>
<dbReference type="OrthoDB" id="6435460at2759"/>
<feature type="repeat" description="WD" evidence="1">
    <location>
        <begin position="152"/>
        <end position="193"/>
    </location>
</feature>
<dbReference type="SUPFAM" id="SSF50978">
    <property type="entry name" value="WD40 repeat-like"/>
    <property type="match status" value="1"/>
</dbReference>
<dbReference type="GO" id="GO:0005634">
    <property type="term" value="C:nucleus"/>
    <property type="evidence" value="ECO:0007669"/>
    <property type="project" value="TreeGrafter"/>
</dbReference>
<dbReference type="CDD" id="cd00200">
    <property type="entry name" value="WD40"/>
    <property type="match status" value="1"/>
</dbReference>
<dbReference type="Pfam" id="PF00400">
    <property type="entry name" value="WD40"/>
    <property type="match status" value="8"/>
</dbReference>
<evidence type="ECO:0000256" key="1">
    <source>
        <dbReference type="PROSITE-ProRule" id="PRU00221"/>
    </source>
</evidence>
<gene>
    <name evidence="2" type="primary">PHIP</name>
    <name evidence="2" type="ORF">NPIL_133321</name>
</gene>
<dbReference type="GO" id="GO:0007010">
    <property type="term" value="P:cytoskeleton organization"/>
    <property type="evidence" value="ECO:0007669"/>
    <property type="project" value="TreeGrafter"/>
</dbReference>
<dbReference type="InterPro" id="IPR001680">
    <property type="entry name" value="WD40_rpt"/>
</dbReference>
<feature type="repeat" description="WD" evidence="1">
    <location>
        <begin position="194"/>
        <end position="235"/>
    </location>
</feature>
<dbReference type="PROSITE" id="PS50294">
    <property type="entry name" value="WD_REPEATS_REGION"/>
    <property type="match status" value="4"/>
</dbReference>
<dbReference type="InterPro" id="IPR036322">
    <property type="entry name" value="WD40_repeat_dom_sf"/>
</dbReference>
<keyword evidence="3" id="KW-1185">Reference proteome</keyword>
<comment type="caution">
    <text evidence="2">The sequence shown here is derived from an EMBL/GenBank/DDBJ whole genome shotgun (WGS) entry which is preliminary data.</text>
</comment>
<evidence type="ECO:0000313" key="3">
    <source>
        <dbReference type="Proteomes" id="UP000887013"/>
    </source>
</evidence>
<dbReference type="Gene3D" id="2.130.10.10">
    <property type="entry name" value="YVTN repeat-like/Quinoprotein amine dehydrogenase"/>
    <property type="match status" value="2"/>
</dbReference>
<feature type="repeat" description="WD" evidence="1">
    <location>
        <begin position="400"/>
        <end position="434"/>
    </location>
</feature>
<accession>A0A8X6MHB3</accession>
<dbReference type="SMART" id="SM00320">
    <property type="entry name" value="WD40"/>
    <property type="match status" value="8"/>
</dbReference>
<name>A0A8X6MHB3_NEPPI</name>
<dbReference type="EMBL" id="BMAW01093027">
    <property type="protein sequence ID" value="GFS58236.1"/>
    <property type="molecule type" value="Genomic_DNA"/>
</dbReference>
<protein>
    <submittedName>
        <fullName evidence="2">PH-interacting protein</fullName>
    </submittedName>
</protein>
<dbReference type="PANTHER" id="PTHR16266:SF17">
    <property type="entry name" value="BRWD3"/>
    <property type="match status" value="1"/>
</dbReference>
<dbReference type="AlphaFoldDB" id="A0A8X6MHB3"/>
<dbReference type="PROSITE" id="PS50082">
    <property type="entry name" value="WD_REPEATS_2"/>
    <property type="match status" value="6"/>
</dbReference>
<dbReference type="GO" id="GO:0008360">
    <property type="term" value="P:regulation of cell shape"/>
    <property type="evidence" value="ECO:0007669"/>
    <property type="project" value="TreeGrafter"/>
</dbReference>
<organism evidence="2 3">
    <name type="scientific">Nephila pilipes</name>
    <name type="common">Giant wood spider</name>
    <name type="synonym">Nephila maculata</name>
    <dbReference type="NCBI Taxonomy" id="299642"/>
    <lineage>
        <taxon>Eukaryota</taxon>
        <taxon>Metazoa</taxon>
        <taxon>Ecdysozoa</taxon>
        <taxon>Arthropoda</taxon>
        <taxon>Chelicerata</taxon>
        <taxon>Arachnida</taxon>
        <taxon>Araneae</taxon>
        <taxon>Araneomorphae</taxon>
        <taxon>Entelegynae</taxon>
        <taxon>Araneoidea</taxon>
        <taxon>Nephilidae</taxon>
        <taxon>Nephila</taxon>
    </lineage>
</organism>
<reference evidence="2" key="1">
    <citation type="submission" date="2020-08" db="EMBL/GenBank/DDBJ databases">
        <title>Multicomponent nature underlies the extraordinary mechanical properties of spider dragline silk.</title>
        <authorList>
            <person name="Kono N."/>
            <person name="Nakamura H."/>
            <person name="Mori M."/>
            <person name="Yoshida Y."/>
            <person name="Ohtoshi R."/>
            <person name="Malay A.D."/>
            <person name="Moran D.A.P."/>
            <person name="Tomita M."/>
            <person name="Numata K."/>
            <person name="Arakawa K."/>
        </authorList>
    </citation>
    <scope>NUCLEOTIDE SEQUENCE</scope>
</reference>
<dbReference type="InterPro" id="IPR052060">
    <property type="entry name" value="Bromo_WD_repeat"/>
</dbReference>
<feature type="repeat" description="WD" evidence="1">
    <location>
        <begin position="335"/>
        <end position="369"/>
    </location>
</feature>
<dbReference type="GO" id="GO:0006357">
    <property type="term" value="P:regulation of transcription by RNA polymerase II"/>
    <property type="evidence" value="ECO:0007669"/>
    <property type="project" value="TreeGrafter"/>
</dbReference>
<keyword evidence="1" id="KW-0853">WD repeat</keyword>
<dbReference type="InterPro" id="IPR015943">
    <property type="entry name" value="WD40/YVTN_repeat-like_dom_sf"/>
</dbReference>